<accession>A0AA88YDW4</accession>
<proteinExistence type="inferred from homology"/>
<dbReference type="Gene3D" id="3.30.497.10">
    <property type="entry name" value="Antithrombin, subunit I, domain 2"/>
    <property type="match status" value="1"/>
</dbReference>
<dbReference type="Pfam" id="PF00079">
    <property type="entry name" value="Serpin"/>
    <property type="match status" value="1"/>
</dbReference>
<feature type="domain" description="Serpin" evidence="4">
    <location>
        <begin position="158"/>
        <end position="514"/>
    </location>
</feature>
<dbReference type="EMBL" id="VSWD01000005">
    <property type="protein sequence ID" value="KAK3103043.1"/>
    <property type="molecule type" value="Genomic_DNA"/>
</dbReference>
<comment type="similarity">
    <text evidence="1 2">Belongs to the serpin family.</text>
</comment>
<dbReference type="InterPro" id="IPR042185">
    <property type="entry name" value="Serpin_sf_2"/>
</dbReference>
<keyword evidence="6" id="KW-1185">Reference proteome</keyword>
<keyword evidence="3" id="KW-1133">Transmembrane helix</keyword>
<dbReference type="CDD" id="cd00172">
    <property type="entry name" value="serpin"/>
    <property type="match status" value="1"/>
</dbReference>
<dbReference type="PROSITE" id="PS51257">
    <property type="entry name" value="PROKAR_LIPOPROTEIN"/>
    <property type="match status" value="1"/>
</dbReference>
<organism evidence="5 6">
    <name type="scientific">Pinctada imbricata</name>
    <name type="common">Atlantic pearl-oyster</name>
    <name type="synonym">Pinctada martensii</name>
    <dbReference type="NCBI Taxonomy" id="66713"/>
    <lineage>
        <taxon>Eukaryota</taxon>
        <taxon>Metazoa</taxon>
        <taxon>Spiralia</taxon>
        <taxon>Lophotrochozoa</taxon>
        <taxon>Mollusca</taxon>
        <taxon>Bivalvia</taxon>
        <taxon>Autobranchia</taxon>
        <taxon>Pteriomorphia</taxon>
        <taxon>Pterioida</taxon>
        <taxon>Pterioidea</taxon>
        <taxon>Pteriidae</taxon>
        <taxon>Pinctada</taxon>
    </lineage>
</organism>
<dbReference type="GO" id="GO:0005615">
    <property type="term" value="C:extracellular space"/>
    <property type="evidence" value="ECO:0007669"/>
    <property type="project" value="InterPro"/>
</dbReference>
<evidence type="ECO:0000256" key="3">
    <source>
        <dbReference type="SAM" id="Phobius"/>
    </source>
</evidence>
<dbReference type="Proteomes" id="UP001186944">
    <property type="component" value="Unassembled WGS sequence"/>
</dbReference>
<dbReference type="PANTHER" id="PTHR11461:SF211">
    <property type="entry name" value="GH10112P-RELATED"/>
    <property type="match status" value="1"/>
</dbReference>
<dbReference type="SMART" id="SM00093">
    <property type="entry name" value="SERPIN"/>
    <property type="match status" value="1"/>
</dbReference>
<dbReference type="InterPro" id="IPR036186">
    <property type="entry name" value="Serpin_sf"/>
</dbReference>
<comment type="caution">
    <text evidence="5">The sequence shown here is derived from an EMBL/GenBank/DDBJ whole genome shotgun (WGS) entry which is preliminary data.</text>
</comment>
<dbReference type="AlphaFoldDB" id="A0AA88YDW4"/>
<evidence type="ECO:0000256" key="1">
    <source>
        <dbReference type="ARBA" id="ARBA00009500"/>
    </source>
</evidence>
<dbReference type="PANTHER" id="PTHR11461">
    <property type="entry name" value="SERINE PROTEASE INHIBITOR, SERPIN"/>
    <property type="match status" value="1"/>
</dbReference>
<dbReference type="InterPro" id="IPR000215">
    <property type="entry name" value="Serpin_fam"/>
</dbReference>
<protein>
    <recommendedName>
        <fullName evidence="4">Serpin domain-containing protein</fullName>
    </recommendedName>
</protein>
<gene>
    <name evidence="5" type="ORF">FSP39_015992</name>
</gene>
<dbReference type="SUPFAM" id="SSF56574">
    <property type="entry name" value="Serpins"/>
    <property type="match status" value="1"/>
</dbReference>
<dbReference type="Gene3D" id="2.30.39.10">
    <property type="entry name" value="Alpha-1-antitrypsin, domain 1"/>
    <property type="match status" value="1"/>
</dbReference>
<evidence type="ECO:0000259" key="4">
    <source>
        <dbReference type="SMART" id="SM00093"/>
    </source>
</evidence>
<evidence type="ECO:0000313" key="6">
    <source>
        <dbReference type="Proteomes" id="UP001186944"/>
    </source>
</evidence>
<keyword evidence="3" id="KW-0472">Membrane</keyword>
<dbReference type="PROSITE" id="PS00284">
    <property type="entry name" value="SERPIN"/>
    <property type="match status" value="1"/>
</dbReference>
<feature type="transmembrane region" description="Helical" evidence="3">
    <location>
        <begin position="12"/>
        <end position="34"/>
    </location>
</feature>
<reference evidence="5" key="1">
    <citation type="submission" date="2019-08" db="EMBL/GenBank/DDBJ databases">
        <title>The improved chromosome-level genome for the pearl oyster Pinctada fucata martensii using PacBio sequencing and Hi-C.</title>
        <authorList>
            <person name="Zheng Z."/>
        </authorList>
    </citation>
    <scope>NUCLEOTIDE SEQUENCE</scope>
    <source>
        <strain evidence="5">ZZ-2019</strain>
        <tissue evidence="5">Adductor muscle</tissue>
    </source>
</reference>
<dbReference type="GO" id="GO:0004867">
    <property type="term" value="F:serine-type endopeptidase inhibitor activity"/>
    <property type="evidence" value="ECO:0007669"/>
    <property type="project" value="InterPro"/>
</dbReference>
<name>A0AA88YDW4_PINIB</name>
<dbReference type="InterPro" id="IPR023796">
    <property type="entry name" value="Serpin_dom"/>
</dbReference>
<dbReference type="InterPro" id="IPR023795">
    <property type="entry name" value="Serpin_CS"/>
</dbReference>
<evidence type="ECO:0000256" key="2">
    <source>
        <dbReference type="RuleBase" id="RU000411"/>
    </source>
</evidence>
<sequence>MREYQHVIEGTIYQTSCYVLMICGAAAIFIGILGCTGGINENRTVVSALQCCGVKGYNSWNNVTIMPNRFIQEGGITYSYPTSCYRQKSIVSKKDTKKLTTPVIVSYEVNQDVDFYRTLRLWMIYKELLSFATVVIMAAKSESLVKAKIGLPLQQFTLDLLNVLPKNENIFYSPFSISAAIAMTQLGAKEKTLKQIRETMKFNEPDDALYGAFEKYLQLINSDRGGVTLKAANSIYPSSKYPPAEKYVQDCKKAFGVSVETLNYDKAEEARNKINRWVESQTNDRIKDLLPEGSLDPRTMMVLVNAVYFKGNWESQFTKERTSKMQFSSATGSIEVDMMYQKRKFRYTNHVTEQLSVVELPYQGNELSMVIILPDEVNGLDAVERKLTAKMLSDITEDLPEVMVDVWIPKFKMEYGSRLKDKMKSLGMIEAFDRDMADFSGIDPAKDIYIDEIFHKAFVEVNEEGTEAAAATAVKMVKRSIVITPSFRADHPFIFFIKDVKNGVILFAGRVMEPPGRKVDKDEL</sequence>
<evidence type="ECO:0000313" key="5">
    <source>
        <dbReference type="EMBL" id="KAK3103043.1"/>
    </source>
</evidence>
<dbReference type="InterPro" id="IPR042178">
    <property type="entry name" value="Serpin_sf_1"/>
</dbReference>
<keyword evidence="3" id="KW-0812">Transmembrane</keyword>